<dbReference type="Proteomes" id="UP000033531">
    <property type="component" value="Unassembled WGS sequence"/>
</dbReference>
<reference evidence="2 3" key="1">
    <citation type="submission" date="2015-01" db="EMBL/GenBank/DDBJ databases">
        <title>Comparative genomics of the lactic acid bacteria isolated from the honey bee gut.</title>
        <authorList>
            <person name="Ellegaard K.M."/>
            <person name="Tamarit D."/>
            <person name="Javelind E."/>
            <person name="Olofsson T."/>
            <person name="Andersson S.G."/>
            <person name="Vasquez A."/>
        </authorList>
    </citation>
    <scope>NUCLEOTIDE SEQUENCE [LARGE SCALE GENOMIC DNA]</scope>
    <source>
        <strain evidence="2 3">Hma8</strain>
    </source>
</reference>
<keyword evidence="1" id="KW-0812">Transmembrane</keyword>
<evidence type="ECO:0000313" key="3">
    <source>
        <dbReference type="Proteomes" id="UP000033531"/>
    </source>
</evidence>
<dbReference type="Pfam" id="PF05975">
    <property type="entry name" value="EcsB"/>
    <property type="match status" value="1"/>
</dbReference>
<evidence type="ECO:0000256" key="1">
    <source>
        <dbReference type="SAM" id="Phobius"/>
    </source>
</evidence>
<feature type="transmembrane region" description="Helical" evidence="1">
    <location>
        <begin position="185"/>
        <end position="201"/>
    </location>
</feature>
<feature type="transmembrane region" description="Helical" evidence="1">
    <location>
        <begin position="56"/>
        <end position="79"/>
    </location>
</feature>
<name>A0A0F4LEY7_9LACO</name>
<dbReference type="GO" id="GO:0016020">
    <property type="term" value="C:membrane"/>
    <property type="evidence" value="ECO:0007669"/>
    <property type="project" value="InterPro"/>
</dbReference>
<dbReference type="PIRSF" id="PIRSF037259">
    <property type="entry name" value="EcsB_ABC"/>
    <property type="match status" value="1"/>
</dbReference>
<dbReference type="HOGENOM" id="CLU_054332_1_0_9"/>
<feature type="transmembrane region" description="Helical" evidence="1">
    <location>
        <begin position="100"/>
        <end position="122"/>
    </location>
</feature>
<proteinExistence type="predicted"/>
<keyword evidence="1" id="KW-1133">Transmembrane helix</keyword>
<feature type="transmembrane region" description="Helical" evidence="1">
    <location>
        <begin position="162"/>
        <end position="179"/>
    </location>
</feature>
<feature type="transmembrane region" description="Helical" evidence="1">
    <location>
        <begin position="369"/>
        <end position="390"/>
    </location>
</feature>
<feature type="transmembrane region" description="Helical" evidence="1">
    <location>
        <begin position="277"/>
        <end position="294"/>
    </location>
</feature>
<feature type="transmembrane region" description="Helical" evidence="1">
    <location>
        <begin position="340"/>
        <end position="363"/>
    </location>
</feature>
<dbReference type="InterPro" id="IPR010288">
    <property type="entry name" value="EcsB_ABC"/>
</dbReference>
<dbReference type="PATRIC" id="fig|1218507.3.peg.1414"/>
<evidence type="ECO:0000313" key="2">
    <source>
        <dbReference type="EMBL" id="KJY56883.1"/>
    </source>
</evidence>
<gene>
    <name evidence="2" type="ORF">JF74_12370</name>
</gene>
<feature type="transmembrane region" description="Helical" evidence="1">
    <location>
        <begin position="300"/>
        <end position="319"/>
    </location>
</feature>
<dbReference type="EMBL" id="JXLI01000010">
    <property type="protein sequence ID" value="KJY56883.1"/>
    <property type="molecule type" value="Genomic_DNA"/>
</dbReference>
<comment type="caution">
    <text evidence="2">The sequence shown here is derived from an EMBL/GenBank/DDBJ whole genome shotgun (WGS) entry which is preliminary data.</text>
</comment>
<feature type="transmembrane region" description="Helical" evidence="1">
    <location>
        <begin position="134"/>
        <end position="150"/>
    </location>
</feature>
<dbReference type="STRING" id="1218507.JF74_12370"/>
<dbReference type="AlphaFoldDB" id="A0A0F4LEY7"/>
<protein>
    <submittedName>
        <fullName evidence="2">ABC superfamily ATP binding cassette transporter permease protein</fullName>
    </submittedName>
</protein>
<keyword evidence="1" id="KW-0472">Membrane</keyword>
<dbReference type="OrthoDB" id="2447941at2"/>
<sequence length="399" mass="46714">MRDLAKRRLQENLRQSLKYLVLVFNDFFILALIFLFGALMFWYAQAMKTMPENLWYYRPLVGILLWLPLLIGKLVTLLKPADLQFLLPEDENLASYLQPMLNYSLIVPTICLVLMAGIIFPFATIKAKIEPLDYVFAVFAVFLAKVMQLKIMEYNLFFNRKISISILNIFLLLLFILGMFKPKSMIFIAGLLLIIVIIFILKPQHAALFDWQFAIEQEEKRKNVVYNAFSMFTDVKERQTNIKRRKYLDFLLPQNLARENPNKFLYRRSVLRNPENINLVVRMTAFAILISWLVQNWLWALGLSCLVVFLTIYQLVPMVDEFDTNVMYRVYPIARTKRGLDLVSALTGIMLVQWLIISISWLITLPISLHLFEAMGILVVFSYAVLRLYLPAKVKKRKL</sequence>
<organism evidence="2 3">
    <name type="scientific">Lactobacillus melliventris</name>
    <dbReference type="NCBI Taxonomy" id="1218507"/>
    <lineage>
        <taxon>Bacteria</taxon>
        <taxon>Bacillati</taxon>
        <taxon>Bacillota</taxon>
        <taxon>Bacilli</taxon>
        <taxon>Lactobacillales</taxon>
        <taxon>Lactobacillaceae</taxon>
        <taxon>Lactobacillus</taxon>
    </lineage>
</organism>
<dbReference type="RefSeq" id="WP_046325134.1">
    <property type="nucleotide sequence ID" value="NZ_JBHTMT010000001.1"/>
</dbReference>
<feature type="transmembrane region" description="Helical" evidence="1">
    <location>
        <begin position="20"/>
        <end position="44"/>
    </location>
</feature>
<accession>A0A0F4LEY7</accession>